<dbReference type="Proteomes" id="UP000237811">
    <property type="component" value="Unassembled WGS sequence"/>
</dbReference>
<dbReference type="EMBL" id="PVFR01000060">
    <property type="protein sequence ID" value="PRE44884.1"/>
    <property type="molecule type" value="Genomic_DNA"/>
</dbReference>
<name>A0AB37AQZ7_9BURK</name>
<gene>
    <name evidence="1" type="ORF">C6P99_20270</name>
</gene>
<protein>
    <submittedName>
        <fullName evidence="1">Uncharacterized protein</fullName>
    </submittedName>
</protein>
<accession>A0AB37AQZ7</accession>
<comment type="caution">
    <text evidence="1">The sequence shown here is derived from an EMBL/GenBank/DDBJ whole genome shotgun (WGS) entry which is preliminary data.</text>
</comment>
<dbReference type="AlphaFoldDB" id="A0AB37AQZ7"/>
<evidence type="ECO:0000313" key="1">
    <source>
        <dbReference type="EMBL" id="PRE44884.1"/>
    </source>
</evidence>
<organism evidence="1 2">
    <name type="scientific">Burkholderia multivorans</name>
    <dbReference type="NCBI Taxonomy" id="87883"/>
    <lineage>
        <taxon>Bacteria</taxon>
        <taxon>Pseudomonadati</taxon>
        <taxon>Pseudomonadota</taxon>
        <taxon>Betaproteobacteria</taxon>
        <taxon>Burkholderiales</taxon>
        <taxon>Burkholderiaceae</taxon>
        <taxon>Burkholderia</taxon>
        <taxon>Burkholderia cepacia complex</taxon>
    </lineage>
</organism>
<proteinExistence type="predicted"/>
<reference evidence="1 2" key="1">
    <citation type="submission" date="2018-03" db="EMBL/GenBank/DDBJ databases">
        <authorList>
            <person name="Nguyen K."/>
            <person name="Fouts D."/>
            <person name="Sutton G."/>
        </authorList>
    </citation>
    <scope>NUCLEOTIDE SEQUENCE [LARGE SCALE GENOMIC DNA]</scope>
    <source>
        <strain evidence="1 2">AU14328</strain>
    </source>
</reference>
<sequence length="62" mass="6504">MLAVALVAQPQMHDNVCARRHPVALGGVELRESIVWRGFAGRSAACGAAKMSLCAESPLAID</sequence>
<evidence type="ECO:0000313" key="2">
    <source>
        <dbReference type="Proteomes" id="UP000237811"/>
    </source>
</evidence>